<dbReference type="GO" id="GO:0019185">
    <property type="term" value="C:snRNA-activating protein complex"/>
    <property type="evidence" value="ECO:0007669"/>
    <property type="project" value="TreeGrafter"/>
</dbReference>
<evidence type="ECO:0000256" key="5">
    <source>
        <dbReference type="ARBA" id="ARBA00023163"/>
    </source>
</evidence>
<keyword evidence="5" id="KW-0804">Transcription</keyword>
<organism evidence="7 8">
    <name type="scientific">Sistotremastrum suecicum HHB10207 ss-3</name>
    <dbReference type="NCBI Taxonomy" id="1314776"/>
    <lineage>
        <taxon>Eukaryota</taxon>
        <taxon>Fungi</taxon>
        <taxon>Dikarya</taxon>
        <taxon>Basidiomycota</taxon>
        <taxon>Agaricomycotina</taxon>
        <taxon>Agaricomycetes</taxon>
        <taxon>Sistotremastrales</taxon>
        <taxon>Sistotremastraceae</taxon>
        <taxon>Sistotremastrum</taxon>
    </lineage>
</organism>
<evidence type="ECO:0000313" key="7">
    <source>
        <dbReference type="EMBL" id="KZT43617.1"/>
    </source>
</evidence>
<dbReference type="GO" id="GO:0003681">
    <property type="term" value="F:bent DNA binding"/>
    <property type="evidence" value="ECO:0007669"/>
    <property type="project" value="TreeGrafter"/>
</dbReference>
<comment type="subcellular location">
    <subcellularLocation>
        <location evidence="1">Nucleus</location>
    </subcellularLocation>
</comment>
<dbReference type="GO" id="GO:0042796">
    <property type="term" value="P:snRNA transcription by RNA polymerase III"/>
    <property type="evidence" value="ECO:0007669"/>
    <property type="project" value="TreeGrafter"/>
</dbReference>
<dbReference type="GO" id="GO:0005634">
    <property type="term" value="C:nucleus"/>
    <property type="evidence" value="ECO:0007669"/>
    <property type="project" value="UniProtKB-SubCell"/>
</dbReference>
<evidence type="ECO:0000256" key="2">
    <source>
        <dbReference type="ARBA" id="ARBA00010410"/>
    </source>
</evidence>
<dbReference type="PANTHER" id="PTHR13421">
    <property type="entry name" value="SNRNA-ACTIVATING PROTEIN COMPLEX SUBUNIT 3"/>
    <property type="match status" value="1"/>
</dbReference>
<protein>
    <recommendedName>
        <fullName evidence="9">snRNA-activating protein complex subunit 3</fullName>
    </recommendedName>
</protein>
<evidence type="ECO:0000256" key="6">
    <source>
        <dbReference type="ARBA" id="ARBA00023242"/>
    </source>
</evidence>
<dbReference type="GO" id="GO:0042795">
    <property type="term" value="P:snRNA transcription by RNA polymerase II"/>
    <property type="evidence" value="ECO:0007669"/>
    <property type="project" value="TreeGrafter"/>
</dbReference>
<dbReference type="AlphaFoldDB" id="A0A166ICE9"/>
<dbReference type="OrthoDB" id="3437960at2759"/>
<evidence type="ECO:0000256" key="1">
    <source>
        <dbReference type="ARBA" id="ARBA00004123"/>
    </source>
</evidence>
<accession>A0A166ICE9</accession>
<proteinExistence type="inferred from homology"/>
<dbReference type="EMBL" id="KV428007">
    <property type="protein sequence ID" value="KZT43617.1"/>
    <property type="molecule type" value="Genomic_DNA"/>
</dbReference>
<dbReference type="STRING" id="1314776.A0A166ICE9"/>
<keyword evidence="8" id="KW-1185">Reference proteome</keyword>
<gene>
    <name evidence="7" type="ORF">SISSUDRAFT_1057615</name>
</gene>
<keyword evidence="3" id="KW-0805">Transcription regulation</keyword>
<dbReference type="Proteomes" id="UP000076798">
    <property type="component" value="Unassembled WGS sequence"/>
</dbReference>
<dbReference type="InterPro" id="IPR022042">
    <property type="entry name" value="snRNA-activating_su3"/>
</dbReference>
<dbReference type="GO" id="GO:0000978">
    <property type="term" value="F:RNA polymerase II cis-regulatory region sequence-specific DNA binding"/>
    <property type="evidence" value="ECO:0007669"/>
    <property type="project" value="TreeGrafter"/>
</dbReference>
<dbReference type="GO" id="GO:0001046">
    <property type="term" value="F:core promoter sequence-specific DNA binding"/>
    <property type="evidence" value="ECO:0007669"/>
    <property type="project" value="TreeGrafter"/>
</dbReference>
<name>A0A166ICE9_9AGAM</name>
<dbReference type="GO" id="GO:0001006">
    <property type="term" value="F:RNA polymerase III type 3 promoter sequence-specific DNA binding"/>
    <property type="evidence" value="ECO:0007669"/>
    <property type="project" value="TreeGrafter"/>
</dbReference>
<evidence type="ECO:0008006" key="9">
    <source>
        <dbReference type="Google" id="ProtNLM"/>
    </source>
</evidence>
<comment type="similarity">
    <text evidence="2">Belongs to the SNAPC3/SRD2 family.</text>
</comment>
<keyword evidence="6" id="KW-0539">Nucleus</keyword>
<evidence type="ECO:0000313" key="8">
    <source>
        <dbReference type="Proteomes" id="UP000076798"/>
    </source>
</evidence>
<sequence>MFTQTFGPFSSLVDLTVLLDTADANEKHGFDVWNTAPNPSDAISKWKTWLDLPDTAKAAIERECDVGDIAAELDDTLEKHNLYSHLSLERKKILSDFDKEHAKYQPKKRKRVPDEVYDDPDIDAFKEKLENISLECWSLPPQADLFVRRALPFEHNALSKTKGCKATSSKSLQAKEVLLYITVYDKSASHPYQVWKSSSHVLPSTSTLEDIWNVIPCPAKEYPEEVLADDGSLVEFDTSRTTDRGPCFCVHGATYGDGGEAQYAQKVLDYLATCKVPPNRPRVTLKPGGLISDTTLDSLPLILHFPNWILHNGNCEHYFAVTQIRLRHPSDPVDGYPLTTHLTPVSRGLCRICDFVPASHAIVNDLRLDDSPFIVCKRCLDFLGEPTSYNDSRLVVPLVEHKTW</sequence>
<evidence type="ECO:0000256" key="4">
    <source>
        <dbReference type="ARBA" id="ARBA00023125"/>
    </source>
</evidence>
<evidence type="ECO:0000256" key="3">
    <source>
        <dbReference type="ARBA" id="ARBA00023015"/>
    </source>
</evidence>
<reference evidence="7 8" key="1">
    <citation type="journal article" date="2016" name="Mol. Biol. Evol.">
        <title>Comparative Genomics of Early-Diverging Mushroom-Forming Fungi Provides Insights into the Origins of Lignocellulose Decay Capabilities.</title>
        <authorList>
            <person name="Nagy L.G."/>
            <person name="Riley R."/>
            <person name="Tritt A."/>
            <person name="Adam C."/>
            <person name="Daum C."/>
            <person name="Floudas D."/>
            <person name="Sun H."/>
            <person name="Yadav J.S."/>
            <person name="Pangilinan J."/>
            <person name="Larsson K.H."/>
            <person name="Matsuura K."/>
            <person name="Barry K."/>
            <person name="Labutti K."/>
            <person name="Kuo R."/>
            <person name="Ohm R.A."/>
            <person name="Bhattacharya S.S."/>
            <person name="Shirouzu T."/>
            <person name="Yoshinaga Y."/>
            <person name="Martin F.M."/>
            <person name="Grigoriev I.V."/>
            <person name="Hibbett D.S."/>
        </authorList>
    </citation>
    <scope>NUCLEOTIDE SEQUENCE [LARGE SCALE GENOMIC DNA]</scope>
    <source>
        <strain evidence="7 8">HHB10207 ss-3</strain>
    </source>
</reference>
<dbReference type="Pfam" id="PF12251">
    <property type="entry name" value="SNAPC3"/>
    <property type="match status" value="1"/>
</dbReference>
<dbReference type="PANTHER" id="PTHR13421:SF16">
    <property type="entry name" value="SNRNA-ACTIVATING PROTEIN COMPLEX SUBUNIT 3"/>
    <property type="match status" value="1"/>
</dbReference>
<keyword evidence="4" id="KW-0238">DNA-binding</keyword>